<dbReference type="AlphaFoldDB" id="A0A6J7GDG6"/>
<name>A0A6J7GDG6_9ZZZZ</name>
<accession>A0A6J7GDG6</accession>
<gene>
    <name evidence="2" type="ORF">UFOPK3609_00560</name>
</gene>
<keyword evidence="1" id="KW-1133">Transmembrane helix</keyword>
<reference evidence="2" key="1">
    <citation type="submission" date="2020-05" db="EMBL/GenBank/DDBJ databases">
        <authorList>
            <person name="Chiriac C."/>
            <person name="Salcher M."/>
            <person name="Ghai R."/>
            <person name="Kavagutti S V."/>
        </authorList>
    </citation>
    <scope>NUCLEOTIDE SEQUENCE</scope>
</reference>
<keyword evidence="1" id="KW-0812">Transmembrane</keyword>
<sequence length="283" mass="26935">MPQLHPSRRTGRRLVVGGLLSAVVVLGTPAVASAEDNPLTSVLEQVPGVGSAAGTGTGGASAPTSVVPGFGGLPSLPGGGASSPDPTAVISGGAACVQGLATGIQVSVTGLATGLTQALIGLLGGGASPAAVQGGTATTTIPITQAQLLDLLDLSPEAIADLFENGQQSLTMGVQVVVDGVTKVVQVVLDFAQCLAALIPTPAPAAPTTTQAPPAAAPTQAAAPAITTSAAPAQAVAYPGYAPTGGAPSDDDGSPAALVGLGLLTAATGGGALWLWARRGVAG</sequence>
<dbReference type="EMBL" id="CAFBMQ010000061">
    <property type="protein sequence ID" value="CAB4906247.1"/>
    <property type="molecule type" value="Genomic_DNA"/>
</dbReference>
<organism evidence="2">
    <name type="scientific">freshwater metagenome</name>
    <dbReference type="NCBI Taxonomy" id="449393"/>
    <lineage>
        <taxon>unclassified sequences</taxon>
        <taxon>metagenomes</taxon>
        <taxon>ecological metagenomes</taxon>
    </lineage>
</organism>
<evidence type="ECO:0000313" key="2">
    <source>
        <dbReference type="EMBL" id="CAB4906247.1"/>
    </source>
</evidence>
<feature type="transmembrane region" description="Helical" evidence="1">
    <location>
        <begin position="256"/>
        <end position="277"/>
    </location>
</feature>
<keyword evidence="1" id="KW-0472">Membrane</keyword>
<protein>
    <submittedName>
        <fullName evidence="2">Unannotated protein</fullName>
    </submittedName>
</protein>
<evidence type="ECO:0000256" key="1">
    <source>
        <dbReference type="SAM" id="Phobius"/>
    </source>
</evidence>
<proteinExistence type="predicted"/>